<dbReference type="InterPro" id="IPR036779">
    <property type="entry name" value="LysM_dom_sf"/>
</dbReference>
<evidence type="ECO:0000256" key="2">
    <source>
        <dbReference type="ARBA" id="ARBA00023026"/>
    </source>
</evidence>
<dbReference type="Proteomes" id="UP001610334">
    <property type="component" value="Unassembled WGS sequence"/>
</dbReference>
<dbReference type="SUPFAM" id="SSF54106">
    <property type="entry name" value="LysM domain"/>
    <property type="match status" value="1"/>
</dbReference>
<accession>A0ABR4HVK0</accession>
<keyword evidence="5" id="KW-1185">Reference proteome</keyword>
<sequence>MGYPGNTMSEYNSYTTAVAGATATTPAPIPSNVVAGTNVNCGKYYHVKDGDYCQLIAMVNGISVSDFLFLNPEVDSNCTNLYKDYSYCVQPVGKIENYPGATCLLPRALHPGSQLSHQALHRRLQRSVAKLRILRRRRLHDQQDQHDRDNDDDHHIGTNLCFCGTSWAYTVEHPMCMQQVHHAGGW</sequence>
<organism evidence="4 5">
    <name type="scientific">Aspergillus granulosus</name>
    <dbReference type="NCBI Taxonomy" id="176169"/>
    <lineage>
        <taxon>Eukaryota</taxon>
        <taxon>Fungi</taxon>
        <taxon>Dikarya</taxon>
        <taxon>Ascomycota</taxon>
        <taxon>Pezizomycotina</taxon>
        <taxon>Eurotiomycetes</taxon>
        <taxon>Eurotiomycetidae</taxon>
        <taxon>Eurotiales</taxon>
        <taxon>Aspergillaceae</taxon>
        <taxon>Aspergillus</taxon>
        <taxon>Aspergillus subgen. Nidulantes</taxon>
    </lineage>
</organism>
<dbReference type="InterPro" id="IPR052210">
    <property type="entry name" value="LysM1-like"/>
</dbReference>
<reference evidence="4 5" key="1">
    <citation type="submission" date="2024-07" db="EMBL/GenBank/DDBJ databases">
        <title>Section-level genome sequencing and comparative genomics of Aspergillus sections Usti and Cavernicolus.</title>
        <authorList>
            <consortium name="Lawrence Berkeley National Laboratory"/>
            <person name="Nybo J.L."/>
            <person name="Vesth T.C."/>
            <person name="Theobald S."/>
            <person name="Frisvad J.C."/>
            <person name="Larsen T.O."/>
            <person name="Kjaerboelling I."/>
            <person name="Rothschild-Mancinelli K."/>
            <person name="Lyhne E.K."/>
            <person name="Kogle M.E."/>
            <person name="Barry K."/>
            <person name="Clum A."/>
            <person name="Na H."/>
            <person name="Ledsgaard L."/>
            <person name="Lin J."/>
            <person name="Lipzen A."/>
            <person name="Kuo A."/>
            <person name="Riley R."/>
            <person name="Mondo S."/>
            <person name="Labutti K."/>
            <person name="Haridas S."/>
            <person name="Pangalinan J."/>
            <person name="Salamov A.A."/>
            <person name="Simmons B.A."/>
            <person name="Magnuson J.K."/>
            <person name="Chen J."/>
            <person name="Drula E."/>
            <person name="Henrissat B."/>
            <person name="Wiebenga A."/>
            <person name="Lubbers R.J."/>
            <person name="Gomes A.C."/>
            <person name="Makela M.R."/>
            <person name="Stajich J."/>
            <person name="Grigoriev I.V."/>
            <person name="Mortensen U.H."/>
            <person name="De Vries R.P."/>
            <person name="Baker S.E."/>
            <person name="Andersen M.R."/>
        </authorList>
    </citation>
    <scope>NUCLEOTIDE SEQUENCE [LARGE SCALE GENOMIC DNA]</scope>
    <source>
        <strain evidence="4 5">CBS 588.65</strain>
    </source>
</reference>
<dbReference type="EMBL" id="JBFXLT010000010">
    <property type="protein sequence ID" value="KAL2819531.1"/>
    <property type="molecule type" value="Genomic_DNA"/>
</dbReference>
<dbReference type="PANTHER" id="PTHR34997:SF1">
    <property type="entry name" value="PEPTIDOGLYCAN-BINDING LYSIN DOMAIN"/>
    <property type="match status" value="1"/>
</dbReference>
<evidence type="ECO:0000256" key="1">
    <source>
        <dbReference type="ARBA" id="ARBA00022669"/>
    </source>
</evidence>
<protein>
    <recommendedName>
        <fullName evidence="3">LysM domain-containing protein</fullName>
    </recommendedName>
</protein>
<gene>
    <name evidence="4" type="ORF">BJX63DRAFT_382316</name>
</gene>
<evidence type="ECO:0000313" key="4">
    <source>
        <dbReference type="EMBL" id="KAL2819531.1"/>
    </source>
</evidence>
<dbReference type="PROSITE" id="PS51782">
    <property type="entry name" value="LYSM"/>
    <property type="match status" value="1"/>
</dbReference>
<name>A0ABR4HVK0_9EURO</name>
<feature type="domain" description="LysM" evidence="3">
    <location>
        <begin position="43"/>
        <end position="89"/>
    </location>
</feature>
<dbReference type="PANTHER" id="PTHR34997">
    <property type="entry name" value="AM15"/>
    <property type="match status" value="1"/>
</dbReference>
<evidence type="ECO:0000259" key="3">
    <source>
        <dbReference type="PROSITE" id="PS51782"/>
    </source>
</evidence>
<proteinExistence type="predicted"/>
<keyword evidence="1" id="KW-0147">Chitin-binding</keyword>
<comment type="caution">
    <text evidence="4">The sequence shown here is derived from an EMBL/GenBank/DDBJ whole genome shotgun (WGS) entry which is preliminary data.</text>
</comment>
<dbReference type="InterPro" id="IPR018392">
    <property type="entry name" value="LysM"/>
</dbReference>
<evidence type="ECO:0000313" key="5">
    <source>
        <dbReference type="Proteomes" id="UP001610334"/>
    </source>
</evidence>
<keyword evidence="2" id="KW-0843">Virulence</keyword>
<dbReference type="Gene3D" id="3.10.350.10">
    <property type="entry name" value="LysM domain"/>
    <property type="match status" value="1"/>
</dbReference>